<dbReference type="EMBL" id="AP014962">
    <property type="protein sequence ID" value="BAS95984.1"/>
    <property type="molecule type" value="Genomic_DNA"/>
</dbReference>
<dbReference type="Gramene" id="Os06t0131350-00">
    <property type="protein sequence ID" value="Os06t0131350-00"/>
    <property type="gene ID" value="Os06g0131350"/>
</dbReference>
<protein>
    <submittedName>
        <fullName evidence="2">Os06g0131350 protein</fullName>
    </submittedName>
</protein>
<keyword evidence="3" id="KW-1185">Reference proteome</keyword>
<sequence>MRDALAVTDAADGGHHGRRVLLQAVCHGHVGLRRVTPVVVNAEASTNVDDAHGRAQAGELAVDLRGLPDAIAEQSSGRDLGANVEVQELEAVEHTKGLELGDDGENLRGVEAELALLPGRGAEVAGVLGAQLGAHADHRAHAEAAASVDHNVELLLLLEHDDRVEPHGARDERERDVLVVLVAVADEQGVRVAARGEAAHGEQQLGLGAGLQAEAERLAELHNVLHDVAVLVALDGVHALVPPAIAGGAHGVVERRVQGLHAVAEHVGEPHQQGERQAEPAAGARAGGLGHHLGEVDLLPGQGCGAVRAHGDVAVVVDEEVRRAPAVHVVQRGREVGRPRGRVRLLRHRRSRGGGAQQRRGEARRVAREGVRDRCSGVHGERRHLVTNRRTLKSTEKG</sequence>
<gene>
    <name evidence="2" type="ordered locus">Os06g0131350</name>
    <name evidence="2" type="ORF">OSNPB_060131350</name>
</gene>
<feature type="region of interest" description="Disordered" evidence="1">
    <location>
        <begin position="268"/>
        <end position="289"/>
    </location>
</feature>
<feature type="compositionally biased region" description="Basic and acidic residues" evidence="1">
    <location>
        <begin position="359"/>
        <end position="370"/>
    </location>
</feature>
<dbReference type="PaxDb" id="39947-A0A0P0WSE9"/>
<reference evidence="2 3" key="2">
    <citation type="journal article" date="2013" name="Plant Cell Physiol.">
        <title>Rice Annotation Project Database (RAP-DB): an integrative and interactive database for rice genomics.</title>
        <authorList>
            <person name="Sakai H."/>
            <person name="Lee S.S."/>
            <person name="Tanaka T."/>
            <person name="Numa H."/>
            <person name="Kim J."/>
            <person name="Kawahara Y."/>
            <person name="Wakimoto H."/>
            <person name="Yang C.C."/>
            <person name="Iwamoto M."/>
            <person name="Abe T."/>
            <person name="Yamada Y."/>
            <person name="Muto A."/>
            <person name="Inokuchi H."/>
            <person name="Ikemura T."/>
            <person name="Matsumoto T."/>
            <person name="Sasaki T."/>
            <person name="Itoh T."/>
        </authorList>
    </citation>
    <scope>NUCLEOTIDE SEQUENCE [LARGE SCALE GENOMIC DNA]</scope>
    <source>
        <strain evidence="3">cv. Nipponbare</strain>
    </source>
</reference>
<proteinExistence type="predicted"/>
<organism evidence="2 3">
    <name type="scientific">Oryza sativa subsp. japonica</name>
    <name type="common">Rice</name>
    <dbReference type="NCBI Taxonomy" id="39947"/>
    <lineage>
        <taxon>Eukaryota</taxon>
        <taxon>Viridiplantae</taxon>
        <taxon>Streptophyta</taxon>
        <taxon>Embryophyta</taxon>
        <taxon>Tracheophyta</taxon>
        <taxon>Spermatophyta</taxon>
        <taxon>Magnoliopsida</taxon>
        <taxon>Liliopsida</taxon>
        <taxon>Poales</taxon>
        <taxon>Poaceae</taxon>
        <taxon>BOP clade</taxon>
        <taxon>Oryzoideae</taxon>
        <taxon>Oryzeae</taxon>
        <taxon>Oryzinae</taxon>
        <taxon>Oryza</taxon>
        <taxon>Oryza sativa</taxon>
    </lineage>
</organism>
<evidence type="ECO:0000256" key="1">
    <source>
        <dbReference type="SAM" id="MobiDB-lite"/>
    </source>
</evidence>
<accession>A0A0P0WSE9</accession>
<feature type="region of interest" description="Disordered" evidence="1">
    <location>
        <begin position="349"/>
        <end position="370"/>
    </location>
</feature>
<reference evidence="3" key="1">
    <citation type="journal article" date="2005" name="Nature">
        <title>The map-based sequence of the rice genome.</title>
        <authorList>
            <consortium name="International rice genome sequencing project (IRGSP)"/>
            <person name="Matsumoto T."/>
            <person name="Wu J."/>
            <person name="Kanamori H."/>
            <person name="Katayose Y."/>
            <person name="Fujisawa M."/>
            <person name="Namiki N."/>
            <person name="Mizuno H."/>
            <person name="Yamamoto K."/>
            <person name="Antonio B.A."/>
            <person name="Baba T."/>
            <person name="Sakata K."/>
            <person name="Nagamura Y."/>
            <person name="Aoki H."/>
            <person name="Arikawa K."/>
            <person name="Arita K."/>
            <person name="Bito T."/>
            <person name="Chiden Y."/>
            <person name="Fujitsuka N."/>
            <person name="Fukunaka R."/>
            <person name="Hamada M."/>
            <person name="Harada C."/>
            <person name="Hayashi A."/>
            <person name="Hijishita S."/>
            <person name="Honda M."/>
            <person name="Hosokawa S."/>
            <person name="Ichikawa Y."/>
            <person name="Idonuma A."/>
            <person name="Iijima M."/>
            <person name="Ikeda M."/>
            <person name="Ikeno M."/>
            <person name="Ito K."/>
            <person name="Ito S."/>
            <person name="Ito T."/>
            <person name="Ito Y."/>
            <person name="Ito Y."/>
            <person name="Iwabuchi A."/>
            <person name="Kamiya K."/>
            <person name="Karasawa W."/>
            <person name="Kurita K."/>
            <person name="Katagiri S."/>
            <person name="Kikuta A."/>
            <person name="Kobayashi H."/>
            <person name="Kobayashi N."/>
            <person name="Machita K."/>
            <person name="Maehara T."/>
            <person name="Masukawa M."/>
            <person name="Mizubayashi T."/>
            <person name="Mukai Y."/>
            <person name="Nagasaki H."/>
            <person name="Nagata Y."/>
            <person name="Naito S."/>
            <person name="Nakashima M."/>
            <person name="Nakama Y."/>
            <person name="Nakamichi Y."/>
            <person name="Nakamura M."/>
            <person name="Meguro A."/>
            <person name="Negishi M."/>
            <person name="Ohta I."/>
            <person name="Ohta T."/>
            <person name="Okamoto M."/>
            <person name="Ono N."/>
            <person name="Saji S."/>
            <person name="Sakaguchi M."/>
            <person name="Sakai K."/>
            <person name="Shibata M."/>
            <person name="Shimokawa T."/>
            <person name="Song J."/>
            <person name="Takazaki Y."/>
            <person name="Terasawa K."/>
            <person name="Tsugane M."/>
            <person name="Tsuji K."/>
            <person name="Ueda S."/>
            <person name="Waki K."/>
            <person name="Yamagata H."/>
            <person name="Yamamoto M."/>
            <person name="Yamamoto S."/>
            <person name="Yamane H."/>
            <person name="Yoshiki S."/>
            <person name="Yoshihara R."/>
            <person name="Yukawa K."/>
            <person name="Zhong H."/>
            <person name="Yano M."/>
            <person name="Yuan Q."/>
            <person name="Ouyang S."/>
            <person name="Liu J."/>
            <person name="Jones K.M."/>
            <person name="Gansberger K."/>
            <person name="Moffat K."/>
            <person name="Hill J."/>
            <person name="Bera J."/>
            <person name="Fadrosh D."/>
            <person name="Jin S."/>
            <person name="Johri S."/>
            <person name="Kim M."/>
            <person name="Overton L."/>
            <person name="Reardon M."/>
            <person name="Tsitrin T."/>
            <person name="Vuong H."/>
            <person name="Weaver B."/>
            <person name="Ciecko A."/>
            <person name="Tallon L."/>
            <person name="Jackson J."/>
            <person name="Pai G."/>
            <person name="Aken S.V."/>
            <person name="Utterback T."/>
            <person name="Reidmuller S."/>
            <person name="Feldblyum T."/>
            <person name="Hsiao J."/>
            <person name="Zismann V."/>
            <person name="Iobst S."/>
            <person name="de Vazeille A.R."/>
            <person name="Buell C.R."/>
            <person name="Ying K."/>
            <person name="Li Y."/>
            <person name="Lu T."/>
            <person name="Huang Y."/>
            <person name="Zhao Q."/>
            <person name="Feng Q."/>
            <person name="Zhang L."/>
            <person name="Zhu J."/>
            <person name="Weng Q."/>
            <person name="Mu J."/>
            <person name="Lu Y."/>
            <person name="Fan D."/>
            <person name="Liu Y."/>
            <person name="Guan J."/>
            <person name="Zhang Y."/>
            <person name="Yu S."/>
            <person name="Liu X."/>
            <person name="Zhang Y."/>
            <person name="Hong G."/>
            <person name="Han B."/>
            <person name="Choisne N."/>
            <person name="Demange N."/>
            <person name="Orjeda G."/>
            <person name="Samain S."/>
            <person name="Cattolico L."/>
            <person name="Pelletier E."/>
            <person name="Couloux A."/>
            <person name="Segurens B."/>
            <person name="Wincker P."/>
            <person name="D'Hont A."/>
            <person name="Scarpelli C."/>
            <person name="Weissenbach J."/>
            <person name="Salanoubat M."/>
            <person name="Quetier F."/>
            <person name="Yu Y."/>
            <person name="Kim H.R."/>
            <person name="Rambo T."/>
            <person name="Currie J."/>
            <person name="Collura K."/>
            <person name="Luo M."/>
            <person name="Yang T."/>
            <person name="Ammiraju J.S.S."/>
            <person name="Engler F."/>
            <person name="Soderlund C."/>
            <person name="Wing R.A."/>
            <person name="Palmer L.E."/>
            <person name="de la Bastide M."/>
            <person name="Spiegel L."/>
            <person name="Nascimento L."/>
            <person name="Zutavern T."/>
            <person name="O'Shaughnessy A."/>
            <person name="Dike S."/>
            <person name="Dedhia N."/>
            <person name="Preston R."/>
            <person name="Balija V."/>
            <person name="McCombie W.R."/>
            <person name="Chow T."/>
            <person name="Chen H."/>
            <person name="Chung M."/>
            <person name="Chen C."/>
            <person name="Shaw J."/>
            <person name="Wu H."/>
            <person name="Hsiao K."/>
            <person name="Chao Y."/>
            <person name="Chu M."/>
            <person name="Cheng C."/>
            <person name="Hour A."/>
            <person name="Lee P."/>
            <person name="Lin S."/>
            <person name="Lin Y."/>
            <person name="Liou J."/>
            <person name="Liu S."/>
            <person name="Hsing Y."/>
            <person name="Raghuvanshi S."/>
            <person name="Mohanty A."/>
            <person name="Bharti A.K."/>
            <person name="Gaur A."/>
            <person name="Gupta V."/>
            <person name="Kumar D."/>
            <person name="Ravi V."/>
            <person name="Vij S."/>
            <person name="Kapur A."/>
            <person name="Khurana P."/>
            <person name="Khurana P."/>
            <person name="Khurana J.P."/>
            <person name="Tyagi A.K."/>
            <person name="Gaikwad K."/>
            <person name="Singh A."/>
            <person name="Dalal V."/>
            <person name="Srivastava S."/>
            <person name="Dixit A."/>
            <person name="Pal A.K."/>
            <person name="Ghazi I.A."/>
            <person name="Yadav M."/>
            <person name="Pandit A."/>
            <person name="Bhargava A."/>
            <person name="Sureshbabu K."/>
            <person name="Batra K."/>
            <person name="Sharma T.R."/>
            <person name="Mohapatra T."/>
            <person name="Singh N.K."/>
            <person name="Messing J."/>
            <person name="Nelson A.B."/>
            <person name="Fuks G."/>
            <person name="Kavchok S."/>
            <person name="Keizer G."/>
            <person name="Linton E."/>
            <person name="Llaca V."/>
            <person name="Song R."/>
            <person name="Tanyolac B."/>
            <person name="Young S."/>
            <person name="Ho-Il K."/>
            <person name="Hahn J.H."/>
            <person name="Sangsakoo G."/>
            <person name="Vanavichit A."/>
            <person name="de Mattos Luiz.A.T."/>
            <person name="Zimmer P.D."/>
            <person name="Malone G."/>
            <person name="Dellagostin O."/>
            <person name="de Oliveira A.C."/>
            <person name="Bevan M."/>
            <person name="Bancroft I."/>
            <person name="Minx P."/>
            <person name="Cordum H."/>
            <person name="Wilson R."/>
            <person name="Cheng Z."/>
            <person name="Jin W."/>
            <person name="Jiang J."/>
            <person name="Leong S.A."/>
            <person name="Iwama H."/>
            <person name="Gojobori T."/>
            <person name="Itoh T."/>
            <person name="Niimura Y."/>
            <person name="Fujii Y."/>
            <person name="Habara T."/>
            <person name="Sakai H."/>
            <person name="Sato Y."/>
            <person name="Wilson G."/>
            <person name="Kumar K."/>
            <person name="McCouch S."/>
            <person name="Juretic N."/>
            <person name="Hoen D."/>
            <person name="Wright S."/>
            <person name="Bruskiewich R."/>
            <person name="Bureau T."/>
            <person name="Miyao A."/>
            <person name="Hirochika H."/>
            <person name="Nishikawa T."/>
            <person name="Kadowaki K."/>
            <person name="Sugiura M."/>
            <person name="Burr B."/>
            <person name="Sasaki T."/>
        </authorList>
    </citation>
    <scope>NUCLEOTIDE SEQUENCE [LARGE SCALE GENOMIC DNA]</scope>
    <source>
        <strain evidence="3">cv. Nipponbare</strain>
    </source>
</reference>
<dbReference type="AlphaFoldDB" id="A0A0P0WSE9"/>
<evidence type="ECO:0000313" key="2">
    <source>
        <dbReference type="EMBL" id="BAS95984.1"/>
    </source>
</evidence>
<evidence type="ECO:0000313" key="3">
    <source>
        <dbReference type="Proteomes" id="UP000059680"/>
    </source>
</evidence>
<dbReference type="InParanoid" id="A0A0P0WSE9"/>
<dbReference type="Proteomes" id="UP000059680">
    <property type="component" value="Chromosome 6"/>
</dbReference>
<feature type="compositionally biased region" description="Basic and acidic residues" evidence="1">
    <location>
        <begin position="268"/>
        <end position="278"/>
    </location>
</feature>
<reference evidence="2 3" key="3">
    <citation type="journal article" date="2013" name="Rice">
        <title>Improvement of the Oryza sativa Nipponbare reference genome using next generation sequence and optical map data.</title>
        <authorList>
            <person name="Kawahara Y."/>
            <person name="de la Bastide M."/>
            <person name="Hamilton J.P."/>
            <person name="Kanamori H."/>
            <person name="McCombie W.R."/>
            <person name="Ouyang S."/>
            <person name="Schwartz D.C."/>
            <person name="Tanaka T."/>
            <person name="Wu J."/>
            <person name="Zhou S."/>
            <person name="Childs K.L."/>
            <person name="Davidson R.M."/>
            <person name="Lin H."/>
            <person name="Quesada-Ocampo L."/>
            <person name="Vaillancourt B."/>
            <person name="Sakai H."/>
            <person name="Lee S.S."/>
            <person name="Kim J."/>
            <person name="Numa H."/>
            <person name="Itoh T."/>
            <person name="Buell C.R."/>
            <person name="Matsumoto T."/>
        </authorList>
    </citation>
    <scope>NUCLEOTIDE SEQUENCE [LARGE SCALE GENOMIC DNA]</scope>
    <source>
        <strain evidence="3">cv. Nipponbare</strain>
    </source>
</reference>
<name>A0A0P0WSE9_ORYSJ</name>